<evidence type="ECO:0000259" key="5">
    <source>
        <dbReference type="PROSITE" id="PS50111"/>
    </source>
</evidence>
<sequence>MGRIKVKKKTTMRKEWTKNIMILVSCILLTIGIGQLLVIHDLMEQMAKKSIPAITEAIVDELKSKDYAEIIKNKDNKEIYNQIDKVFTKVYSQSRDMIDNMYIIVSTDNKNWTYVIQKKEGSGAQFGDTFNNKEEVDTINKVLKNEKILVKNNKRSIKSRLTSKSVYIPVRLKDNINAVLCINLKGETMVRAESIFAGIFLVSFILILIIVRIIIGRMTKRQTKSVELLVEKMRDIANLEGDLTQRIEIQSNDEIGELADYTNKMLDTFQDMFLKFRNASQNFHKSAEKLNNVFSNTVLEFQQMNMATNDMTTRITEQTEKISNASDKVHQVNDAVAQVAENSQLVTEQSVKTNENTVKGNKVMNELESHSNEIISVVDKTSKLVDNLVEKSNEINSIIDAISSIASQTNLLALNASIEAARAGEQGKGFAVVAEEVRKLAEESAKSTKEISILIQEVQNGIENAGDSMEHVAQKTLEQNKFVGEVTEKFEEIAKSVNHVSNRIEEVSSATEEMSANTEMITEEIESLASISEENTSSIEEVAASIDGQVQTIENLKEMSNELNDISTNLIEKLSKLKLS</sequence>
<keyword evidence="8" id="KW-1185">Reference proteome</keyword>
<gene>
    <name evidence="7" type="ORF">OW763_12750</name>
</gene>
<keyword evidence="4" id="KW-0812">Transmembrane</keyword>
<dbReference type="SUPFAM" id="SSF58104">
    <property type="entry name" value="Methyl-accepting chemotaxis protein (MCP) signaling domain"/>
    <property type="match status" value="1"/>
</dbReference>
<evidence type="ECO:0000256" key="2">
    <source>
        <dbReference type="ARBA" id="ARBA00029447"/>
    </source>
</evidence>
<protein>
    <submittedName>
        <fullName evidence="7">HAMP domain-containing methyl-accepting chemotaxis protein</fullName>
    </submittedName>
</protein>
<keyword evidence="1 3" id="KW-0807">Transducer</keyword>
<dbReference type="Gene3D" id="1.10.287.950">
    <property type="entry name" value="Methyl-accepting chemotaxis protein"/>
    <property type="match status" value="1"/>
</dbReference>
<dbReference type="InterPro" id="IPR003660">
    <property type="entry name" value="HAMP_dom"/>
</dbReference>
<feature type="domain" description="HAMP" evidence="6">
    <location>
        <begin position="220"/>
        <end position="274"/>
    </location>
</feature>
<dbReference type="PANTHER" id="PTHR32089">
    <property type="entry name" value="METHYL-ACCEPTING CHEMOTAXIS PROTEIN MCPB"/>
    <property type="match status" value="1"/>
</dbReference>
<organism evidence="7 8">
    <name type="scientific">Clostridium aestuarii</name>
    <dbReference type="NCBI Taxonomy" id="338193"/>
    <lineage>
        <taxon>Bacteria</taxon>
        <taxon>Bacillati</taxon>
        <taxon>Bacillota</taxon>
        <taxon>Clostridia</taxon>
        <taxon>Eubacteriales</taxon>
        <taxon>Clostridiaceae</taxon>
        <taxon>Clostridium</taxon>
    </lineage>
</organism>
<dbReference type="PANTHER" id="PTHR32089:SF112">
    <property type="entry name" value="LYSOZYME-LIKE PROTEIN-RELATED"/>
    <property type="match status" value="1"/>
</dbReference>
<evidence type="ECO:0000256" key="1">
    <source>
        <dbReference type="ARBA" id="ARBA00023224"/>
    </source>
</evidence>
<dbReference type="CDD" id="cd11386">
    <property type="entry name" value="MCP_signal"/>
    <property type="match status" value="1"/>
</dbReference>
<comment type="caution">
    <text evidence="7">The sequence shown here is derived from an EMBL/GenBank/DDBJ whole genome shotgun (WGS) entry which is preliminary data.</text>
</comment>
<dbReference type="InterPro" id="IPR004089">
    <property type="entry name" value="MCPsignal_dom"/>
</dbReference>
<dbReference type="Proteomes" id="UP001078443">
    <property type="component" value="Unassembled WGS sequence"/>
</dbReference>
<dbReference type="PROSITE" id="PS50885">
    <property type="entry name" value="HAMP"/>
    <property type="match status" value="1"/>
</dbReference>
<dbReference type="EMBL" id="JAPQER010000006">
    <property type="protein sequence ID" value="MCY6485208.1"/>
    <property type="molecule type" value="Genomic_DNA"/>
</dbReference>
<feature type="domain" description="Methyl-accepting transducer" evidence="5">
    <location>
        <begin position="293"/>
        <end position="529"/>
    </location>
</feature>
<evidence type="ECO:0000313" key="7">
    <source>
        <dbReference type="EMBL" id="MCY6485208.1"/>
    </source>
</evidence>
<name>A0ABT4D1T7_9CLOT</name>
<evidence type="ECO:0000313" key="8">
    <source>
        <dbReference type="Proteomes" id="UP001078443"/>
    </source>
</evidence>
<evidence type="ECO:0000259" key="6">
    <source>
        <dbReference type="PROSITE" id="PS50885"/>
    </source>
</evidence>
<proteinExistence type="inferred from homology"/>
<dbReference type="SMART" id="SM00283">
    <property type="entry name" value="MA"/>
    <property type="match status" value="1"/>
</dbReference>
<feature type="transmembrane region" description="Helical" evidence="4">
    <location>
        <begin position="20"/>
        <end position="39"/>
    </location>
</feature>
<feature type="transmembrane region" description="Helical" evidence="4">
    <location>
        <begin position="195"/>
        <end position="215"/>
    </location>
</feature>
<dbReference type="RefSeq" id="WP_268041533.1">
    <property type="nucleotide sequence ID" value="NZ_JAPQER010000006.1"/>
</dbReference>
<evidence type="ECO:0000256" key="4">
    <source>
        <dbReference type="SAM" id="Phobius"/>
    </source>
</evidence>
<dbReference type="CDD" id="cd06225">
    <property type="entry name" value="HAMP"/>
    <property type="match status" value="1"/>
</dbReference>
<keyword evidence="4" id="KW-0472">Membrane</keyword>
<accession>A0ABT4D1T7</accession>
<dbReference type="Gene3D" id="6.10.340.10">
    <property type="match status" value="1"/>
</dbReference>
<comment type="similarity">
    <text evidence="2">Belongs to the methyl-accepting chemotaxis (MCP) protein family.</text>
</comment>
<dbReference type="Pfam" id="PF00672">
    <property type="entry name" value="HAMP"/>
    <property type="match status" value="1"/>
</dbReference>
<dbReference type="SMART" id="SM00304">
    <property type="entry name" value="HAMP"/>
    <property type="match status" value="1"/>
</dbReference>
<dbReference type="Pfam" id="PF00015">
    <property type="entry name" value="MCPsignal"/>
    <property type="match status" value="1"/>
</dbReference>
<evidence type="ECO:0000256" key="3">
    <source>
        <dbReference type="PROSITE-ProRule" id="PRU00284"/>
    </source>
</evidence>
<dbReference type="PROSITE" id="PS50111">
    <property type="entry name" value="CHEMOTAXIS_TRANSDUC_2"/>
    <property type="match status" value="1"/>
</dbReference>
<keyword evidence="4" id="KW-1133">Transmembrane helix</keyword>
<reference evidence="7" key="1">
    <citation type="submission" date="2022-12" db="EMBL/GenBank/DDBJ databases">
        <authorList>
            <person name="Wang J."/>
        </authorList>
    </citation>
    <scope>NUCLEOTIDE SEQUENCE</scope>
    <source>
        <strain evidence="7">HY-45-18</strain>
    </source>
</reference>